<keyword evidence="5 13" id="KW-0812">Transmembrane</keyword>
<keyword evidence="15" id="KW-1185">Reference proteome</keyword>
<dbReference type="GO" id="GO:0015280">
    <property type="term" value="F:ligand-gated sodium channel activity"/>
    <property type="evidence" value="ECO:0007669"/>
    <property type="project" value="TreeGrafter"/>
</dbReference>
<keyword evidence="12 13" id="KW-0407">Ion channel</keyword>
<keyword evidence="11 13" id="KW-0739">Sodium transport</keyword>
<keyword evidence="8 13" id="KW-0406">Ion transport</keyword>
<proteinExistence type="inferred from homology"/>
<dbReference type="Gene3D" id="1.10.287.770">
    <property type="entry name" value="YojJ-like"/>
    <property type="match status" value="1"/>
</dbReference>
<evidence type="ECO:0000256" key="8">
    <source>
        <dbReference type="ARBA" id="ARBA00023065"/>
    </source>
</evidence>
<dbReference type="PANTHER" id="PTHR11690:SF153">
    <property type="entry name" value="AMILORIDE-SENSITIVE SODIUM CHANNEL"/>
    <property type="match status" value="1"/>
</dbReference>
<keyword evidence="4 13" id="KW-0894">Sodium channel</keyword>
<evidence type="ECO:0000256" key="3">
    <source>
        <dbReference type="ARBA" id="ARBA00022448"/>
    </source>
</evidence>
<keyword evidence="3 13" id="KW-0813">Transport</keyword>
<evidence type="ECO:0000313" key="16">
    <source>
        <dbReference type="WBParaSite" id="jg23216"/>
    </source>
</evidence>
<dbReference type="WBParaSite" id="jg23216">
    <property type="protein sequence ID" value="jg23216"/>
    <property type="gene ID" value="jg23216"/>
</dbReference>
<evidence type="ECO:0000256" key="11">
    <source>
        <dbReference type="ARBA" id="ARBA00023201"/>
    </source>
</evidence>
<keyword evidence="10" id="KW-0325">Glycoprotein</keyword>
<evidence type="ECO:0000256" key="14">
    <source>
        <dbReference type="SAM" id="Phobius"/>
    </source>
</evidence>
<evidence type="ECO:0000256" key="13">
    <source>
        <dbReference type="RuleBase" id="RU000679"/>
    </source>
</evidence>
<protein>
    <submittedName>
        <fullName evidence="16">Uncharacterized protein</fullName>
    </submittedName>
</protein>
<evidence type="ECO:0000256" key="1">
    <source>
        <dbReference type="ARBA" id="ARBA00004141"/>
    </source>
</evidence>
<dbReference type="Gene3D" id="1.10.287.820">
    <property type="entry name" value="Acid-sensing ion channel domain"/>
    <property type="match status" value="1"/>
</dbReference>
<comment type="similarity">
    <text evidence="2 13">Belongs to the amiloride-sensitive sodium channel (TC 1.A.6) family.</text>
</comment>
<evidence type="ECO:0000256" key="6">
    <source>
        <dbReference type="ARBA" id="ARBA00022989"/>
    </source>
</evidence>
<dbReference type="AlphaFoldDB" id="A0A915DU67"/>
<dbReference type="PROSITE" id="PS01206">
    <property type="entry name" value="ASC"/>
    <property type="match status" value="1"/>
</dbReference>
<keyword evidence="9 14" id="KW-0472">Membrane</keyword>
<dbReference type="GO" id="GO:0005886">
    <property type="term" value="C:plasma membrane"/>
    <property type="evidence" value="ECO:0007669"/>
    <property type="project" value="TreeGrafter"/>
</dbReference>
<evidence type="ECO:0000256" key="7">
    <source>
        <dbReference type="ARBA" id="ARBA00023053"/>
    </source>
</evidence>
<accession>A0A915DU67</accession>
<evidence type="ECO:0000256" key="9">
    <source>
        <dbReference type="ARBA" id="ARBA00023136"/>
    </source>
</evidence>
<feature type="transmembrane region" description="Helical" evidence="14">
    <location>
        <begin position="422"/>
        <end position="448"/>
    </location>
</feature>
<evidence type="ECO:0000256" key="2">
    <source>
        <dbReference type="ARBA" id="ARBA00007193"/>
    </source>
</evidence>
<evidence type="ECO:0000256" key="5">
    <source>
        <dbReference type="ARBA" id="ARBA00022692"/>
    </source>
</evidence>
<evidence type="ECO:0000256" key="4">
    <source>
        <dbReference type="ARBA" id="ARBA00022461"/>
    </source>
</evidence>
<evidence type="ECO:0000313" key="15">
    <source>
        <dbReference type="Proteomes" id="UP000887574"/>
    </source>
</evidence>
<reference evidence="16" key="1">
    <citation type="submission" date="2022-11" db="UniProtKB">
        <authorList>
            <consortium name="WormBaseParasite"/>
        </authorList>
    </citation>
    <scope>IDENTIFICATION</scope>
</reference>
<dbReference type="PRINTS" id="PR01078">
    <property type="entry name" value="AMINACHANNEL"/>
</dbReference>
<comment type="subcellular location">
    <subcellularLocation>
        <location evidence="1">Membrane</location>
        <topology evidence="1">Multi-pass membrane protein</topology>
    </subcellularLocation>
</comment>
<evidence type="ECO:0000256" key="12">
    <source>
        <dbReference type="ARBA" id="ARBA00023303"/>
    </source>
</evidence>
<dbReference type="PANTHER" id="PTHR11690">
    <property type="entry name" value="AMILORIDE-SENSITIVE SODIUM CHANNEL-RELATED"/>
    <property type="match status" value="1"/>
</dbReference>
<organism evidence="15 16">
    <name type="scientific">Ditylenchus dipsaci</name>
    <dbReference type="NCBI Taxonomy" id="166011"/>
    <lineage>
        <taxon>Eukaryota</taxon>
        <taxon>Metazoa</taxon>
        <taxon>Ecdysozoa</taxon>
        <taxon>Nematoda</taxon>
        <taxon>Chromadorea</taxon>
        <taxon>Rhabditida</taxon>
        <taxon>Tylenchina</taxon>
        <taxon>Tylenchomorpha</taxon>
        <taxon>Sphaerularioidea</taxon>
        <taxon>Anguinidae</taxon>
        <taxon>Anguininae</taxon>
        <taxon>Ditylenchus</taxon>
    </lineage>
</organism>
<keyword evidence="6 14" id="KW-1133">Transmembrane helix</keyword>
<name>A0A915DU67_9BILA</name>
<dbReference type="InterPro" id="IPR020903">
    <property type="entry name" value="ENaC_CS"/>
</dbReference>
<keyword evidence="7" id="KW-0915">Sodium</keyword>
<sequence>MHKPSHESTYQEYEPSTDLRDIVRNFAAWTSIHGIPHIVLTDYWYLRLLWAIITLAAFGMVVFQVVTLCIQYFSWPVSLETSIEFATLTFPAVTFCNTNAWKRSSIAGTPLQPLAAAYESLDANAEFGFEFPATQANQLRVLLKWATAGKTCLFPAPTTLKYAPRLIFKLFTMCTTDAATFSTPMVMKMSFCRGSSVGAVVYMDAQNATPFEDAYGYYAANGQASQFGLQFVERTKLSHPFSNCTDTVDEVTQKIYYFNDYEVEACIRSCLQDRIVAKCGCYSPQFNRPINSTVSGAQTSCFTVANRNRAINCISEVVNVQDASSTWNVWNNCKCPFSCDQSYYQISLSTAKWPAKMYVPPECAAENVNSSSLWSSVEDCIQFYKDNTLLMDIFFETNAKRVQLESQGYKAINFIADAGGTVGLWLGMSGVSVIEAIIFLLLVAKWFIWRPAKVKIDPKFDYFATLDQPQGYALYHMENELTLPPPVQESR</sequence>
<dbReference type="InterPro" id="IPR001873">
    <property type="entry name" value="ENaC"/>
</dbReference>
<dbReference type="Proteomes" id="UP000887574">
    <property type="component" value="Unplaced"/>
</dbReference>
<dbReference type="Pfam" id="PF00858">
    <property type="entry name" value="ASC"/>
    <property type="match status" value="2"/>
</dbReference>
<feature type="transmembrane region" description="Helical" evidence="14">
    <location>
        <begin position="48"/>
        <end position="73"/>
    </location>
</feature>
<evidence type="ECO:0000256" key="10">
    <source>
        <dbReference type="ARBA" id="ARBA00023180"/>
    </source>
</evidence>